<evidence type="ECO:0000256" key="3">
    <source>
        <dbReference type="ARBA" id="ARBA00022676"/>
    </source>
</evidence>
<accession>A0ABN7AYR6</accession>
<keyword evidence="13" id="KW-1185">Reference proteome</keyword>
<evidence type="ECO:0000259" key="11">
    <source>
        <dbReference type="Pfam" id="PF02434"/>
    </source>
</evidence>
<feature type="chain" id="PRO_5047395572" evidence="10">
    <location>
        <begin position="23"/>
        <end position="455"/>
    </location>
</feature>
<evidence type="ECO:0000256" key="9">
    <source>
        <dbReference type="ARBA" id="ARBA00037847"/>
    </source>
</evidence>
<dbReference type="PANTHER" id="PTHR10811">
    <property type="entry name" value="FRINGE-RELATED"/>
    <property type="match status" value="1"/>
</dbReference>
<comment type="similarity">
    <text evidence="2">Belongs to the glycosyltransferase 31 family.</text>
</comment>
<evidence type="ECO:0000256" key="6">
    <source>
        <dbReference type="ARBA" id="ARBA00022968"/>
    </source>
</evidence>
<keyword evidence="3" id="KW-0328">Glycosyltransferase</keyword>
<evidence type="ECO:0000256" key="1">
    <source>
        <dbReference type="ARBA" id="ARBA00004606"/>
    </source>
</evidence>
<dbReference type="Gene3D" id="3.90.550.50">
    <property type="match status" value="2"/>
</dbReference>
<evidence type="ECO:0000256" key="4">
    <source>
        <dbReference type="ARBA" id="ARBA00022679"/>
    </source>
</evidence>
<evidence type="ECO:0000313" key="12">
    <source>
        <dbReference type="EMBL" id="BES97133.1"/>
    </source>
</evidence>
<evidence type="ECO:0000256" key="5">
    <source>
        <dbReference type="ARBA" id="ARBA00022692"/>
    </source>
</evidence>
<feature type="domain" description="Fringe-like glycosyltransferase" evidence="11">
    <location>
        <begin position="227"/>
        <end position="434"/>
    </location>
</feature>
<keyword evidence="7" id="KW-1133">Transmembrane helix</keyword>
<keyword evidence="4" id="KW-0808">Transferase</keyword>
<name>A0ABN7AYR6_9HEMI</name>
<keyword evidence="10" id="KW-0732">Signal</keyword>
<organism evidence="12 13">
    <name type="scientific">Nesidiocoris tenuis</name>
    <dbReference type="NCBI Taxonomy" id="355587"/>
    <lineage>
        <taxon>Eukaryota</taxon>
        <taxon>Metazoa</taxon>
        <taxon>Ecdysozoa</taxon>
        <taxon>Arthropoda</taxon>
        <taxon>Hexapoda</taxon>
        <taxon>Insecta</taxon>
        <taxon>Pterygota</taxon>
        <taxon>Neoptera</taxon>
        <taxon>Paraneoptera</taxon>
        <taxon>Hemiptera</taxon>
        <taxon>Heteroptera</taxon>
        <taxon>Panheteroptera</taxon>
        <taxon>Cimicomorpha</taxon>
        <taxon>Miridae</taxon>
        <taxon>Dicyphina</taxon>
        <taxon>Nesidiocoris</taxon>
    </lineage>
</organism>
<dbReference type="EMBL" id="AP028916">
    <property type="protein sequence ID" value="BES97133.1"/>
    <property type="molecule type" value="Genomic_DNA"/>
</dbReference>
<gene>
    <name evidence="12" type="ORF">NTJ_09948</name>
</gene>
<evidence type="ECO:0000313" key="13">
    <source>
        <dbReference type="Proteomes" id="UP001307889"/>
    </source>
</evidence>
<evidence type="ECO:0000256" key="7">
    <source>
        <dbReference type="ARBA" id="ARBA00022989"/>
    </source>
</evidence>
<keyword evidence="8" id="KW-0472">Membrane</keyword>
<reference evidence="12 13" key="1">
    <citation type="submission" date="2023-09" db="EMBL/GenBank/DDBJ databases">
        <title>Nesidiocoris tenuis whole genome shotgun sequence.</title>
        <authorList>
            <person name="Shibata T."/>
            <person name="Shimoda M."/>
            <person name="Kobayashi T."/>
            <person name="Uehara T."/>
        </authorList>
    </citation>
    <scope>NUCLEOTIDE SEQUENCE [LARGE SCALE GENOMIC DNA]</scope>
    <source>
        <strain evidence="12 13">Japan</strain>
    </source>
</reference>
<dbReference type="Pfam" id="PF02434">
    <property type="entry name" value="Fringe"/>
    <property type="match status" value="1"/>
</dbReference>
<proteinExistence type="inferred from homology"/>
<evidence type="ECO:0000256" key="8">
    <source>
        <dbReference type="ARBA" id="ARBA00023136"/>
    </source>
</evidence>
<comment type="subcellular location">
    <subcellularLocation>
        <location evidence="9">Endomembrane system</location>
        <topology evidence="9">Single-pass membrane protein</topology>
    </subcellularLocation>
    <subcellularLocation>
        <location evidence="1">Membrane</location>
        <topology evidence="1">Single-pass type II membrane protein</topology>
    </subcellularLocation>
</comment>
<dbReference type="Proteomes" id="UP001307889">
    <property type="component" value="Chromosome 8"/>
</dbReference>
<evidence type="ECO:0000256" key="10">
    <source>
        <dbReference type="SAM" id="SignalP"/>
    </source>
</evidence>
<evidence type="ECO:0000256" key="2">
    <source>
        <dbReference type="ARBA" id="ARBA00008661"/>
    </source>
</evidence>
<feature type="signal peptide" evidence="10">
    <location>
        <begin position="1"/>
        <end position="22"/>
    </location>
</feature>
<keyword evidence="5" id="KW-0812">Transmembrane</keyword>
<keyword evidence="6" id="KW-0735">Signal-anchor</keyword>
<sequence>MLFTSSSRALALLVVSFSACLALDASQIVIVILSQENAHHADLAQKLKIGVLEQAAKLKKIPHIYIVPRDLNYIGGWTVIPLLPQLKLLHSGTALWFFFCEDLTVINLNNLVNGLSKYNPKKSLWMGYAQVDQEPSIIHHFAFAENPKSFKYPLFRAGFAMTSVFLNKLPVVGSEVRSEFSIDPSHELAMYFGVNSPLRNESILFCGKKGRGCGSYPSAQAPCAPPLAKEELYFAVKTCEKYHDTRVPFVQRTWGADAKYLEFFSDVHNKSIPTTGVGINNTERGHCAKTMKILKLSLLRISNHYRHVRWVILTDDDTILGVERLLSLLACFQTDAVVGERYGYKVRGPGMGYNYPTGGGGIAFGVDTLADIVQSCHCPAKDSPDDMILGMCLSSLGIPLIHSPLFHQARPADYADSYLQVERPISFHKHWNIDPLTVYQKWFTDHDHKFAHNEL</sequence>
<dbReference type="InterPro" id="IPR003378">
    <property type="entry name" value="Fringe-like_glycosylTrfase"/>
</dbReference>
<protein>
    <submittedName>
        <fullName evidence="12">UDP-glucose O-linked fucose beta-1,3-glucosyltransferase</fullName>
    </submittedName>
</protein>